<feature type="region of interest" description="Disordered" evidence="6">
    <location>
        <begin position="141"/>
        <end position="205"/>
    </location>
</feature>
<keyword evidence="4" id="KW-0804">Transcription</keyword>
<dbReference type="PANTHER" id="PTHR15284:SF4">
    <property type="entry name" value="E4 BINDING PROTEIN 4-2"/>
    <property type="match status" value="1"/>
</dbReference>
<feature type="compositionally biased region" description="Low complexity" evidence="6">
    <location>
        <begin position="347"/>
        <end position="357"/>
    </location>
</feature>
<dbReference type="InterPro" id="IPR004827">
    <property type="entry name" value="bZIP"/>
</dbReference>
<keyword evidence="8" id="KW-1185">Reference proteome</keyword>
<evidence type="ECO:0000256" key="1">
    <source>
        <dbReference type="ARBA" id="ARBA00006079"/>
    </source>
</evidence>
<feature type="region of interest" description="Disordered" evidence="6">
    <location>
        <begin position="345"/>
        <end position="461"/>
    </location>
</feature>
<dbReference type="SMART" id="SM00338">
    <property type="entry name" value="BRLZ"/>
    <property type="match status" value="1"/>
</dbReference>
<feature type="compositionally biased region" description="Basic and acidic residues" evidence="6">
    <location>
        <begin position="358"/>
        <end position="368"/>
    </location>
</feature>
<dbReference type="InterPro" id="IPR046347">
    <property type="entry name" value="bZIP_sf"/>
</dbReference>
<evidence type="ECO:0000313" key="9">
    <source>
        <dbReference type="RefSeq" id="XP_017336489.1"/>
    </source>
</evidence>
<dbReference type="GeneTree" id="ENSGT00940000164623"/>
<protein>
    <submittedName>
        <fullName evidence="9 10">Nuclear factor, interleukin 3 regulated, member 5</fullName>
    </submittedName>
</protein>
<keyword evidence="5" id="KW-0539">Nucleus</keyword>
<comment type="similarity">
    <text evidence="1">Belongs to the bZIP family. NFIL3 subfamily.</text>
</comment>
<dbReference type="CTD" id="335737"/>
<dbReference type="Pfam" id="PF07716">
    <property type="entry name" value="bZIP_2"/>
    <property type="match status" value="1"/>
</dbReference>
<dbReference type="OMA" id="CYPMESQ"/>
<feature type="domain" description="BZIP" evidence="7">
    <location>
        <begin position="66"/>
        <end position="116"/>
    </location>
</feature>
<feature type="compositionally biased region" description="Low complexity" evidence="6">
    <location>
        <begin position="409"/>
        <end position="420"/>
    </location>
</feature>
<feature type="compositionally biased region" description="Low complexity" evidence="6">
    <location>
        <begin position="180"/>
        <end position="195"/>
    </location>
</feature>
<dbReference type="Proteomes" id="UP000221080">
    <property type="component" value="Chromosome 12"/>
</dbReference>
<dbReference type="InterPro" id="IPR047106">
    <property type="entry name" value="NFIL3-like_bZIP"/>
</dbReference>
<feature type="compositionally biased region" description="Basic and acidic residues" evidence="6">
    <location>
        <begin position="64"/>
        <end position="82"/>
    </location>
</feature>
<dbReference type="GO" id="GO:0032922">
    <property type="term" value="P:circadian regulation of gene expression"/>
    <property type="evidence" value="ECO:0007669"/>
    <property type="project" value="Ensembl"/>
</dbReference>
<evidence type="ECO:0000256" key="5">
    <source>
        <dbReference type="ARBA" id="ARBA00023242"/>
    </source>
</evidence>
<dbReference type="GO" id="GO:0003700">
    <property type="term" value="F:DNA-binding transcription factor activity"/>
    <property type="evidence" value="ECO:0007669"/>
    <property type="project" value="InterPro"/>
</dbReference>
<dbReference type="GO" id="GO:0003677">
    <property type="term" value="F:DNA binding"/>
    <property type="evidence" value="ECO:0007669"/>
    <property type="project" value="UniProtKB-KW"/>
</dbReference>
<feature type="region of interest" description="Disordered" evidence="6">
    <location>
        <begin position="319"/>
        <end position="338"/>
    </location>
</feature>
<dbReference type="STRING" id="7998.ENSIPUP00000006294"/>
<evidence type="ECO:0000256" key="6">
    <source>
        <dbReference type="SAM" id="MobiDB-lite"/>
    </source>
</evidence>
<evidence type="ECO:0000256" key="4">
    <source>
        <dbReference type="ARBA" id="ARBA00023163"/>
    </source>
</evidence>
<keyword evidence="3" id="KW-0238">DNA-binding</keyword>
<dbReference type="SUPFAM" id="SSF57959">
    <property type="entry name" value="Leucine zipper domain"/>
    <property type="match status" value="1"/>
</dbReference>
<dbReference type="KEGG" id="ipu:108272538"/>
<dbReference type="RefSeq" id="XP_017336490.1">
    <property type="nucleotide sequence ID" value="XM_017481001.3"/>
</dbReference>
<evidence type="ECO:0000256" key="3">
    <source>
        <dbReference type="ARBA" id="ARBA00023125"/>
    </source>
</evidence>
<gene>
    <name evidence="9 10" type="primary">nfil3-5</name>
</gene>
<dbReference type="PROSITE" id="PS00036">
    <property type="entry name" value="BZIP_BASIC"/>
    <property type="match status" value="1"/>
</dbReference>
<dbReference type="AlphaFoldDB" id="A0A2D0S168"/>
<sequence>MESRNHPIQTPNADSEALDVIPNAGSENVVELPPITSNARQGRVAKPKLNVNCRRKREFISEENKDESYWEKRRKNNEAAKRSREKRRLNDMVLENRVMALNEENVRLKTELLQLKLRFGLISTASYMEKTQQISNAAENKLTSENPQFPSTHVLMNSDSSEAEQITQSEGQVSLPKYPSRGSLSDFSDGSSLDSPEPAKYDTKRESAVHVGVINGIASRHHSRLQNHHGNVREHHGSRLPASNQRSVILYSSGSYVTQNQADPKEAGSGDPPRPYALETLSEVAQQLASRSLDVLNYDYAKSKADVHYTLQDQHILDEADPQNQNTVLPEPPALIYEGDLRDDRFSSLSKDTSSSDGDPHSSDKEASTDDESPSSSSSETSHSGQNRDTVKTAALPHKLRLKHRAVSNEDSTSNTSSSSALLQFGQNPTQSADGPPEPPPCRGSVRTGSGSRGGRNKKRD</sequence>
<feature type="compositionally biased region" description="Polar residues" evidence="6">
    <location>
        <begin position="421"/>
        <end position="433"/>
    </location>
</feature>
<feature type="compositionally biased region" description="Low complexity" evidence="6">
    <location>
        <begin position="374"/>
        <end position="384"/>
    </location>
</feature>
<evidence type="ECO:0000313" key="10">
    <source>
        <dbReference type="RefSeq" id="XP_017336490.1"/>
    </source>
</evidence>
<dbReference type="PANTHER" id="PTHR15284">
    <property type="entry name" value="NUCLEAR FACTOR INTERLEUKIN-3-REGULATED PROTEIN"/>
    <property type="match status" value="1"/>
</dbReference>
<dbReference type="FunFam" id="1.20.5.170:FF:000025">
    <property type="entry name" value="nuclear factor interleukin-3-regulated protein-like"/>
    <property type="match status" value="1"/>
</dbReference>
<dbReference type="GO" id="GO:0005634">
    <property type="term" value="C:nucleus"/>
    <property type="evidence" value="ECO:0007669"/>
    <property type="project" value="TreeGrafter"/>
</dbReference>
<reference evidence="8" key="1">
    <citation type="journal article" date="2016" name="Nat. Commun.">
        <title>The channel catfish genome sequence provides insights into the evolution of scale formation in teleosts.</title>
        <authorList>
            <person name="Liu Z."/>
            <person name="Liu S."/>
            <person name="Yao J."/>
            <person name="Bao L."/>
            <person name="Zhang J."/>
            <person name="Li Y."/>
            <person name="Jiang C."/>
            <person name="Sun L."/>
            <person name="Wang R."/>
            <person name="Zhang Y."/>
            <person name="Zhou T."/>
            <person name="Zeng Q."/>
            <person name="Fu Q."/>
            <person name="Gao S."/>
            <person name="Li N."/>
            <person name="Koren S."/>
            <person name="Jiang Y."/>
            <person name="Zimin A."/>
            <person name="Xu P."/>
            <person name="Phillippy A.M."/>
            <person name="Geng X."/>
            <person name="Song L."/>
            <person name="Sun F."/>
            <person name="Li C."/>
            <person name="Wang X."/>
            <person name="Chen A."/>
            <person name="Jin Y."/>
            <person name="Yuan Z."/>
            <person name="Yang Y."/>
            <person name="Tan S."/>
            <person name="Peatman E."/>
            <person name="Lu J."/>
            <person name="Qin Z."/>
            <person name="Dunham R."/>
            <person name="Li Z."/>
            <person name="Sonstegard T."/>
            <person name="Feng J."/>
            <person name="Danzmann R.G."/>
            <person name="Schroeder S."/>
            <person name="Scheffler B."/>
            <person name="Duke M.V."/>
            <person name="Ballard L."/>
            <person name="Kucuktas H."/>
            <person name="Kaltenboeck L."/>
            <person name="Liu H."/>
            <person name="Armbruster J."/>
            <person name="Xie Y."/>
            <person name="Kirby M.L."/>
            <person name="Tian Y."/>
            <person name="Flanagan M.E."/>
            <person name="Mu W."/>
            <person name="Waldbieser G.C."/>
        </authorList>
    </citation>
    <scope>NUCLEOTIDE SEQUENCE [LARGE SCALE GENOMIC DNA]</scope>
    <source>
        <strain evidence="8">SDA103</strain>
    </source>
</reference>
<accession>A0A2D0S168</accession>
<feature type="compositionally biased region" description="Polar residues" evidence="6">
    <location>
        <begin position="141"/>
        <end position="172"/>
    </location>
</feature>
<organism evidence="8 9">
    <name type="scientific">Ictalurus punctatus</name>
    <name type="common">Channel catfish</name>
    <name type="synonym">Silurus punctatus</name>
    <dbReference type="NCBI Taxonomy" id="7998"/>
    <lineage>
        <taxon>Eukaryota</taxon>
        <taxon>Metazoa</taxon>
        <taxon>Chordata</taxon>
        <taxon>Craniata</taxon>
        <taxon>Vertebrata</taxon>
        <taxon>Euteleostomi</taxon>
        <taxon>Actinopterygii</taxon>
        <taxon>Neopterygii</taxon>
        <taxon>Teleostei</taxon>
        <taxon>Ostariophysi</taxon>
        <taxon>Siluriformes</taxon>
        <taxon>Ictaluridae</taxon>
        <taxon>Ictalurus</taxon>
    </lineage>
</organism>
<keyword evidence="2" id="KW-0805">Transcription regulation</keyword>
<evidence type="ECO:0000313" key="8">
    <source>
        <dbReference type="Proteomes" id="UP000221080"/>
    </source>
</evidence>
<dbReference type="GeneID" id="108272538"/>
<dbReference type="RefSeq" id="XP_017336489.1">
    <property type="nucleotide sequence ID" value="XM_017481000.3"/>
</dbReference>
<dbReference type="Gene3D" id="1.20.5.170">
    <property type="match status" value="1"/>
</dbReference>
<dbReference type="CDD" id="cd14694">
    <property type="entry name" value="bZIP_NFIL3"/>
    <property type="match status" value="1"/>
</dbReference>
<feature type="region of interest" description="Disordered" evidence="6">
    <location>
        <begin position="64"/>
        <end position="85"/>
    </location>
</feature>
<dbReference type="PROSITE" id="PS50217">
    <property type="entry name" value="BZIP"/>
    <property type="match status" value="1"/>
</dbReference>
<evidence type="ECO:0000259" key="7">
    <source>
        <dbReference type="PROSITE" id="PS50217"/>
    </source>
</evidence>
<proteinExistence type="inferred from homology"/>
<dbReference type="InterPro" id="IPR047229">
    <property type="entry name" value="NFIL3-like"/>
</dbReference>
<evidence type="ECO:0000256" key="2">
    <source>
        <dbReference type="ARBA" id="ARBA00023015"/>
    </source>
</evidence>
<reference evidence="9 10" key="2">
    <citation type="submission" date="2025-04" db="UniProtKB">
        <authorList>
            <consortium name="RefSeq"/>
        </authorList>
    </citation>
    <scope>IDENTIFICATION</scope>
    <source>
        <tissue evidence="9 10">Blood</tissue>
    </source>
</reference>
<dbReference type="OrthoDB" id="6151507at2759"/>
<name>A0A2D0S168_ICTPU</name>